<evidence type="ECO:0000256" key="2">
    <source>
        <dbReference type="SAM" id="Phobius"/>
    </source>
</evidence>
<dbReference type="EMBL" id="JAQQWN010000002">
    <property type="protein sequence ID" value="KAK8093912.1"/>
    <property type="molecule type" value="Genomic_DNA"/>
</dbReference>
<reference evidence="3 4" key="1">
    <citation type="submission" date="2023-01" db="EMBL/GenBank/DDBJ databases">
        <title>Analysis of 21 Apiospora genomes using comparative genomics revels a genus with tremendous synthesis potential of carbohydrate active enzymes and secondary metabolites.</title>
        <authorList>
            <person name="Sorensen T."/>
        </authorList>
    </citation>
    <scope>NUCLEOTIDE SEQUENCE [LARGE SCALE GENOMIC DNA]</scope>
    <source>
        <strain evidence="3 4">CBS 114990</strain>
    </source>
</reference>
<feature type="transmembrane region" description="Helical" evidence="2">
    <location>
        <begin position="23"/>
        <end position="46"/>
    </location>
</feature>
<keyword evidence="2" id="KW-1133">Transmembrane helix</keyword>
<evidence type="ECO:0000313" key="4">
    <source>
        <dbReference type="Proteomes" id="UP001433268"/>
    </source>
</evidence>
<dbReference type="Proteomes" id="UP001433268">
    <property type="component" value="Unassembled WGS sequence"/>
</dbReference>
<keyword evidence="4" id="KW-1185">Reference proteome</keyword>
<dbReference type="GeneID" id="92037972"/>
<proteinExistence type="predicted"/>
<name>A0ABR1XB56_9PEZI</name>
<accession>A0ABR1XB56</accession>
<evidence type="ECO:0000313" key="3">
    <source>
        <dbReference type="EMBL" id="KAK8093912.1"/>
    </source>
</evidence>
<comment type="caution">
    <text evidence="3">The sequence shown here is derived from an EMBL/GenBank/DDBJ whole genome shotgun (WGS) entry which is preliminary data.</text>
</comment>
<evidence type="ECO:0000256" key="1">
    <source>
        <dbReference type="SAM" id="MobiDB-lite"/>
    </source>
</evidence>
<sequence>MPSRTSTETGGNTDGSSSGHSSAWIAGAVAGPIVGCVLVGLLVWWIMRHRMKKASAPAMARAAQVSEPAGHVSSTYGQYQPVSHWSAPSSPPPPHGTPPGYGWEAHNKPSSPPPALASSPAHMHELSNVPANTDHAGMVYELQHGR</sequence>
<keyword evidence="2" id="KW-0812">Transmembrane</keyword>
<dbReference type="RefSeq" id="XP_066674685.1">
    <property type="nucleotide sequence ID" value="XM_066804912.1"/>
</dbReference>
<organism evidence="3 4">
    <name type="scientific">Apiospora hydei</name>
    <dbReference type="NCBI Taxonomy" id="1337664"/>
    <lineage>
        <taxon>Eukaryota</taxon>
        <taxon>Fungi</taxon>
        <taxon>Dikarya</taxon>
        <taxon>Ascomycota</taxon>
        <taxon>Pezizomycotina</taxon>
        <taxon>Sordariomycetes</taxon>
        <taxon>Xylariomycetidae</taxon>
        <taxon>Amphisphaeriales</taxon>
        <taxon>Apiosporaceae</taxon>
        <taxon>Apiospora</taxon>
    </lineage>
</organism>
<protein>
    <submittedName>
        <fullName evidence="3">Uncharacterized protein</fullName>
    </submittedName>
</protein>
<gene>
    <name evidence="3" type="ORF">PG997_000597</name>
</gene>
<feature type="region of interest" description="Disordered" evidence="1">
    <location>
        <begin position="1"/>
        <end position="20"/>
    </location>
</feature>
<feature type="region of interest" description="Disordered" evidence="1">
    <location>
        <begin position="56"/>
        <end position="121"/>
    </location>
</feature>
<keyword evidence="2" id="KW-0472">Membrane</keyword>